<sequence>MPGLKYPLRKSNHAAWPAVGSSLPEACLKRNSLSGQAREAFFKKELPYLNLRFQFELFWCFFRSFLGNTMESVFSKGWKQAGAL</sequence>
<proteinExistence type="predicted"/>
<reference evidence="1 2" key="1">
    <citation type="submission" date="2013-11" db="EMBL/GenBank/DDBJ databases">
        <title>Metagenomic analysis of a methanogenic consortium involved in long chain n-alkane degradation.</title>
        <authorList>
            <person name="Davidova I.A."/>
            <person name="Callaghan A.V."/>
            <person name="Wawrik B."/>
            <person name="Pruitt S."/>
            <person name="Marks C."/>
            <person name="Duncan K.E."/>
            <person name="Suflita J.M."/>
        </authorList>
    </citation>
    <scope>NUCLEOTIDE SEQUENCE [LARGE SCALE GENOMIC DNA]</scope>
    <source>
        <strain evidence="1 2">SPR</strain>
    </source>
</reference>
<dbReference type="EMBL" id="AZAC01000040">
    <property type="protein sequence ID" value="KIX11862.1"/>
    <property type="molecule type" value="Genomic_DNA"/>
</dbReference>
<protein>
    <submittedName>
        <fullName evidence="1">Uncharacterized protein</fullName>
    </submittedName>
</protein>
<accession>A0A0D2GAE9</accession>
<dbReference type="InParanoid" id="A0A0D2GAE9"/>
<gene>
    <name evidence="1" type="ORF">X474_22105</name>
</gene>
<evidence type="ECO:0000313" key="2">
    <source>
        <dbReference type="Proteomes" id="UP000032233"/>
    </source>
</evidence>
<dbReference type="AlphaFoldDB" id="A0A0D2GAE9"/>
<evidence type="ECO:0000313" key="1">
    <source>
        <dbReference type="EMBL" id="KIX11862.1"/>
    </source>
</evidence>
<keyword evidence="2" id="KW-1185">Reference proteome</keyword>
<dbReference type="STRING" id="1429043.X474_22105"/>
<dbReference type="Proteomes" id="UP000032233">
    <property type="component" value="Unassembled WGS sequence"/>
</dbReference>
<organism evidence="1 2">
    <name type="scientific">Dethiosulfatarculus sandiegensis</name>
    <dbReference type="NCBI Taxonomy" id="1429043"/>
    <lineage>
        <taxon>Bacteria</taxon>
        <taxon>Pseudomonadati</taxon>
        <taxon>Thermodesulfobacteriota</taxon>
        <taxon>Desulfarculia</taxon>
        <taxon>Desulfarculales</taxon>
        <taxon>Desulfarculaceae</taxon>
        <taxon>Dethiosulfatarculus</taxon>
    </lineage>
</organism>
<comment type="caution">
    <text evidence="1">The sequence shown here is derived from an EMBL/GenBank/DDBJ whole genome shotgun (WGS) entry which is preliminary data.</text>
</comment>
<name>A0A0D2GAE9_9BACT</name>